<dbReference type="Pfam" id="PF00589">
    <property type="entry name" value="Phage_integrase"/>
    <property type="match status" value="1"/>
</dbReference>
<dbReference type="PANTHER" id="PTHR30629:SF2">
    <property type="entry name" value="PROPHAGE INTEGRASE INTS-RELATED"/>
    <property type="match status" value="1"/>
</dbReference>
<evidence type="ECO:0000313" key="9">
    <source>
        <dbReference type="Proteomes" id="UP000054844"/>
    </source>
</evidence>
<dbReference type="InterPro" id="IPR002104">
    <property type="entry name" value="Integrase_catalytic"/>
</dbReference>
<dbReference type="PANTHER" id="PTHR30629">
    <property type="entry name" value="PROPHAGE INTEGRASE"/>
    <property type="match status" value="1"/>
</dbReference>
<sequence length="409" mass="43692">MTAAWVAKVEPQPGKRLEFGDTVVPGLELRVTENGAFSWAARKRIREGERTGQFTRIGLGSYPAMGLAAARKAARAALGKIVAGHDPNATRKAAKAKAAALAAEKTLKARLAEWQAAKEGDWSPRYAAEVERICRKEIEPTLGKKILSAVTVEDWSALVAKKRKTTPAAAATLFRVVSSFTGHAEVAGWGAVPLPRKAGAVLAPAVDPRGRLLSDKELAAIWHGAEKLSPKPRCFVRLLILTGARREEVAGIVAGEVDREAGTWTVPGSRTKNGKPITRPLCPLALAELNLIWPEKCGPSYGLMGSVKGGTLSGFSGIKRRLDSASKVKGWRVHDLRRACRSTLAKLHVPQDHAEAALGHISGRSSLVKTYDQHDYAAEIIAALNLWQGHVAALVAPGKSAKILSIKAA</sequence>
<evidence type="ECO:0008006" key="10">
    <source>
        <dbReference type="Google" id="ProtNLM"/>
    </source>
</evidence>
<dbReference type="InterPro" id="IPR010998">
    <property type="entry name" value="Integrase_recombinase_N"/>
</dbReference>
<dbReference type="InterPro" id="IPR044068">
    <property type="entry name" value="CB"/>
</dbReference>
<dbReference type="SUPFAM" id="SSF56349">
    <property type="entry name" value="DNA breaking-rejoining enzymes"/>
    <property type="match status" value="1"/>
</dbReference>
<proteinExistence type="inferred from homology"/>
<evidence type="ECO:0000256" key="4">
    <source>
        <dbReference type="ARBA" id="ARBA00023172"/>
    </source>
</evidence>
<keyword evidence="2" id="KW-0229">DNA integration</keyword>
<evidence type="ECO:0000256" key="1">
    <source>
        <dbReference type="ARBA" id="ARBA00008857"/>
    </source>
</evidence>
<dbReference type="STRING" id="207340.APZ41_013055"/>
<keyword evidence="4" id="KW-0233">DNA recombination</keyword>
<dbReference type="Gene3D" id="3.30.160.390">
    <property type="entry name" value="Integrase, DNA-binding domain"/>
    <property type="match status" value="1"/>
</dbReference>
<dbReference type="Gene3D" id="1.10.443.10">
    <property type="entry name" value="Intergrase catalytic core"/>
    <property type="match status" value="1"/>
</dbReference>
<evidence type="ECO:0000256" key="2">
    <source>
        <dbReference type="ARBA" id="ARBA00022908"/>
    </source>
</evidence>
<feature type="domain" description="Tyr recombinase" evidence="6">
    <location>
        <begin position="208"/>
        <end position="385"/>
    </location>
</feature>
<keyword evidence="9" id="KW-1185">Reference proteome</keyword>
<dbReference type="PROSITE" id="PS51898">
    <property type="entry name" value="TYR_RECOMBINASE"/>
    <property type="match status" value="1"/>
</dbReference>
<dbReference type="GO" id="GO:0006310">
    <property type="term" value="P:DNA recombination"/>
    <property type="evidence" value="ECO:0007669"/>
    <property type="project" value="UniProtKB-KW"/>
</dbReference>
<dbReference type="InterPro" id="IPR038488">
    <property type="entry name" value="Integrase_DNA-bd_sf"/>
</dbReference>
<dbReference type="OrthoDB" id="7298605at2"/>
<keyword evidence="3 5" id="KW-0238">DNA-binding</keyword>
<dbReference type="InterPro" id="IPR013762">
    <property type="entry name" value="Integrase-like_cat_sf"/>
</dbReference>
<reference evidence="8" key="1">
    <citation type="submission" date="2016-12" db="EMBL/GenBank/DDBJ databases">
        <title>Draft genome sequence of Roseomonas mucosa strain AU37, isolated from a peripheral intravenous catheter.</title>
        <authorList>
            <person name="Choudhury M.A."/>
            <person name="Sidjabat H.E."/>
            <person name="Wailan A.M."/>
            <person name="Zhang L."/>
            <person name="Marsh N.M."/>
            <person name="Rickard C.M."/>
            <person name="Davies M."/>
            <person name="Mcmillan D.J."/>
        </authorList>
    </citation>
    <scope>NUCLEOTIDE SEQUENCE [LARGE SCALE GENOMIC DNA]</scope>
    <source>
        <strain evidence="8">AU37</strain>
    </source>
</reference>
<dbReference type="AlphaFoldDB" id="A0A1S8D336"/>
<dbReference type="InterPro" id="IPR025166">
    <property type="entry name" value="Integrase_DNA_bind_dom"/>
</dbReference>
<evidence type="ECO:0000259" key="7">
    <source>
        <dbReference type="PROSITE" id="PS51900"/>
    </source>
</evidence>
<dbReference type="InterPro" id="IPR011010">
    <property type="entry name" value="DNA_brk_join_enz"/>
</dbReference>
<dbReference type="InterPro" id="IPR050808">
    <property type="entry name" value="Phage_Integrase"/>
</dbReference>
<accession>A0A1S8D336</accession>
<evidence type="ECO:0000313" key="8">
    <source>
        <dbReference type="EMBL" id="ONH82742.1"/>
    </source>
</evidence>
<dbReference type="Gene3D" id="1.10.150.130">
    <property type="match status" value="1"/>
</dbReference>
<organism evidence="8 9">
    <name type="scientific">Roseomonas mucosa</name>
    <dbReference type="NCBI Taxonomy" id="207340"/>
    <lineage>
        <taxon>Bacteria</taxon>
        <taxon>Pseudomonadati</taxon>
        <taxon>Pseudomonadota</taxon>
        <taxon>Alphaproteobacteria</taxon>
        <taxon>Acetobacterales</taxon>
        <taxon>Roseomonadaceae</taxon>
        <taxon>Roseomonas</taxon>
    </lineage>
</organism>
<evidence type="ECO:0000259" key="6">
    <source>
        <dbReference type="PROSITE" id="PS51898"/>
    </source>
</evidence>
<comment type="caution">
    <text evidence="8">The sequence shown here is derived from an EMBL/GenBank/DDBJ whole genome shotgun (WGS) entry which is preliminary data.</text>
</comment>
<dbReference type="GO" id="GO:0003677">
    <property type="term" value="F:DNA binding"/>
    <property type="evidence" value="ECO:0007669"/>
    <property type="project" value="UniProtKB-UniRule"/>
</dbReference>
<dbReference type="EMBL" id="LLWF02000043">
    <property type="protein sequence ID" value="ONH82742.1"/>
    <property type="molecule type" value="Genomic_DNA"/>
</dbReference>
<dbReference type="RefSeq" id="WP_058389126.1">
    <property type="nucleotide sequence ID" value="NZ_LLWF02000043.1"/>
</dbReference>
<dbReference type="Pfam" id="PF13356">
    <property type="entry name" value="Arm-DNA-bind_3"/>
    <property type="match status" value="1"/>
</dbReference>
<protein>
    <recommendedName>
        <fullName evidence="10">Integrase</fullName>
    </recommendedName>
</protein>
<evidence type="ECO:0000256" key="5">
    <source>
        <dbReference type="PROSITE-ProRule" id="PRU01248"/>
    </source>
</evidence>
<feature type="domain" description="Core-binding (CB)" evidence="7">
    <location>
        <begin position="105"/>
        <end position="185"/>
    </location>
</feature>
<evidence type="ECO:0000256" key="3">
    <source>
        <dbReference type="ARBA" id="ARBA00023125"/>
    </source>
</evidence>
<dbReference type="Proteomes" id="UP000054844">
    <property type="component" value="Unassembled WGS sequence"/>
</dbReference>
<name>A0A1S8D336_9PROT</name>
<dbReference type="GO" id="GO:0015074">
    <property type="term" value="P:DNA integration"/>
    <property type="evidence" value="ECO:0007669"/>
    <property type="project" value="UniProtKB-KW"/>
</dbReference>
<comment type="similarity">
    <text evidence="1">Belongs to the 'phage' integrase family.</text>
</comment>
<dbReference type="PROSITE" id="PS51900">
    <property type="entry name" value="CB"/>
    <property type="match status" value="1"/>
</dbReference>
<gene>
    <name evidence="8" type="ORF">APZ41_013055</name>
</gene>